<evidence type="ECO:0000259" key="8">
    <source>
        <dbReference type="PROSITE" id="PS50110"/>
    </source>
</evidence>
<evidence type="ECO:0000256" key="2">
    <source>
        <dbReference type="ARBA" id="ARBA00022840"/>
    </source>
</evidence>
<evidence type="ECO:0000259" key="7">
    <source>
        <dbReference type="PROSITE" id="PS50045"/>
    </source>
</evidence>
<dbReference type="Pfam" id="PF25601">
    <property type="entry name" value="AAA_lid_14"/>
    <property type="match status" value="1"/>
</dbReference>
<dbReference type="SUPFAM" id="SSF46689">
    <property type="entry name" value="Homeodomain-like"/>
    <property type="match status" value="1"/>
</dbReference>
<protein>
    <submittedName>
        <fullName evidence="9">Sigma-54 dependent transcriptional regulator</fullName>
    </submittedName>
</protein>
<dbReference type="PROSITE" id="PS00688">
    <property type="entry name" value="SIGMA54_INTERACT_3"/>
    <property type="match status" value="1"/>
</dbReference>
<evidence type="ECO:0000313" key="9">
    <source>
        <dbReference type="EMBL" id="WKD49263.1"/>
    </source>
</evidence>
<dbReference type="InterPro" id="IPR002078">
    <property type="entry name" value="Sigma_54_int"/>
</dbReference>
<dbReference type="InterPro" id="IPR027417">
    <property type="entry name" value="P-loop_NTPase"/>
</dbReference>
<evidence type="ECO:0000256" key="4">
    <source>
        <dbReference type="ARBA" id="ARBA00023125"/>
    </source>
</evidence>
<keyword evidence="2" id="KW-0067">ATP-binding</keyword>
<dbReference type="PROSITE" id="PS00675">
    <property type="entry name" value="SIGMA54_INTERACT_1"/>
    <property type="match status" value="1"/>
</dbReference>
<dbReference type="PANTHER" id="PTHR32071">
    <property type="entry name" value="TRANSCRIPTIONAL REGULATORY PROTEIN"/>
    <property type="match status" value="1"/>
</dbReference>
<evidence type="ECO:0000256" key="3">
    <source>
        <dbReference type="ARBA" id="ARBA00023015"/>
    </source>
</evidence>
<accession>A0ABY9EAZ6</accession>
<dbReference type="Pfam" id="PF00158">
    <property type="entry name" value="Sigma54_activat"/>
    <property type="match status" value="1"/>
</dbReference>
<dbReference type="InterPro" id="IPR025944">
    <property type="entry name" value="Sigma_54_int_dom_CS"/>
</dbReference>
<dbReference type="PRINTS" id="PR01590">
    <property type="entry name" value="HTHFIS"/>
</dbReference>
<feature type="domain" description="Sigma-54 factor interaction" evidence="7">
    <location>
        <begin position="149"/>
        <end position="379"/>
    </location>
</feature>
<dbReference type="InterPro" id="IPR002197">
    <property type="entry name" value="HTH_Fis"/>
</dbReference>
<keyword evidence="3" id="KW-0805">Transcription regulation</keyword>
<name>A0ABY9EAZ6_9GAMM</name>
<dbReference type="SMART" id="SM00382">
    <property type="entry name" value="AAA"/>
    <property type="match status" value="1"/>
</dbReference>
<reference evidence="9 10" key="1">
    <citation type="submission" date="2022-05" db="EMBL/GenBank/DDBJ databases">
        <title>Microbulbifer sp. nov., isolated from sponge.</title>
        <authorList>
            <person name="Gao L."/>
        </authorList>
    </citation>
    <scope>NUCLEOTIDE SEQUENCE [LARGE SCALE GENOMIC DNA]</scope>
    <source>
        <strain evidence="9 10">MI-G</strain>
    </source>
</reference>
<dbReference type="PROSITE" id="PS00676">
    <property type="entry name" value="SIGMA54_INTERACT_2"/>
    <property type="match status" value="1"/>
</dbReference>
<keyword evidence="6" id="KW-0597">Phosphoprotein</keyword>
<gene>
    <name evidence="9" type="ORF">M8T91_15365</name>
</gene>
<dbReference type="Gene3D" id="1.10.10.60">
    <property type="entry name" value="Homeodomain-like"/>
    <property type="match status" value="1"/>
</dbReference>
<dbReference type="RefSeq" id="WP_301415053.1">
    <property type="nucleotide sequence ID" value="NZ_CP098023.1"/>
</dbReference>
<dbReference type="EMBL" id="CP098023">
    <property type="protein sequence ID" value="WKD49263.1"/>
    <property type="molecule type" value="Genomic_DNA"/>
</dbReference>
<keyword evidence="10" id="KW-1185">Reference proteome</keyword>
<dbReference type="InterPro" id="IPR058031">
    <property type="entry name" value="AAA_lid_NorR"/>
</dbReference>
<dbReference type="InterPro" id="IPR025662">
    <property type="entry name" value="Sigma_54_int_dom_ATP-bd_1"/>
</dbReference>
<dbReference type="SUPFAM" id="SSF52540">
    <property type="entry name" value="P-loop containing nucleoside triphosphate hydrolases"/>
    <property type="match status" value="1"/>
</dbReference>
<dbReference type="SMART" id="SM00448">
    <property type="entry name" value="REC"/>
    <property type="match status" value="1"/>
</dbReference>
<feature type="modified residue" description="4-aspartylphosphate" evidence="6">
    <location>
        <position position="59"/>
    </location>
</feature>
<dbReference type="PROSITE" id="PS50110">
    <property type="entry name" value="RESPONSE_REGULATORY"/>
    <property type="match status" value="1"/>
</dbReference>
<dbReference type="SUPFAM" id="SSF52172">
    <property type="entry name" value="CheY-like"/>
    <property type="match status" value="1"/>
</dbReference>
<sequence>MTSQSAESILIIEDEELFASELKRYLQRGGWEVKWVRSLKEARREILLNSSDPSIVLADMKLPDGNSLDLFEEITNVVHTCEWIILTGYGSVPDSVRAMRLGAFDFLTKPCDFDQMDLVITSALRSTRAQRRVWEESDANRKKFSVERFTGSSTKANSLRYLLRRFSSVPLSSVIITGESGTGKGLVARILHHASQRAEFRIVEVNCAAIPESLLETELFGHEAGAFTGAKGRRRGLFEQADGGTLFLDEISEIPSGLQAKLLRAIEDKSFRRVGGEKEIQVDFQLLAATNKNLEDQVEKGEFRKDLFHRLNVINIEVPPLRERLEDIYELVPQFIQEFNHTSGKCVNKIPDKIWEVMMAYAWPGNVRELRNVIERCVLLSDSEIFPYRWLSLGQSTPGTSSEVTSKETPIVVMNLDGSESLESMEKRVCEAAMRLAGDNISAAARILSLSRETMRYRLKKHNINQG</sequence>
<dbReference type="InterPro" id="IPR003593">
    <property type="entry name" value="AAA+_ATPase"/>
</dbReference>
<dbReference type="Gene3D" id="3.40.50.2300">
    <property type="match status" value="1"/>
</dbReference>
<dbReference type="Pfam" id="PF00072">
    <property type="entry name" value="Response_reg"/>
    <property type="match status" value="1"/>
</dbReference>
<dbReference type="Pfam" id="PF02954">
    <property type="entry name" value="HTH_8"/>
    <property type="match status" value="1"/>
</dbReference>
<dbReference type="Proteomes" id="UP001321520">
    <property type="component" value="Chromosome"/>
</dbReference>
<dbReference type="CDD" id="cd00009">
    <property type="entry name" value="AAA"/>
    <property type="match status" value="1"/>
</dbReference>
<evidence type="ECO:0000256" key="6">
    <source>
        <dbReference type="PROSITE-ProRule" id="PRU00169"/>
    </source>
</evidence>
<evidence type="ECO:0000313" key="10">
    <source>
        <dbReference type="Proteomes" id="UP001321520"/>
    </source>
</evidence>
<dbReference type="InterPro" id="IPR011006">
    <property type="entry name" value="CheY-like_superfamily"/>
</dbReference>
<dbReference type="Gene3D" id="1.10.8.60">
    <property type="match status" value="1"/>
</dbReference>
<proteinExistence type="predicted"/>
<dbReference type="InterPro" id="IPR001789">
    <property type="entry name" value="Sig_transdc_resp-reg_receiver"/>
</dbReference>
<organism evidence="9 10">
    <name type="scientific">Microbulbifer spongiae</name>
    <dbReference type="NCBI Taxonomy" id="2944933"/>
    <lineage>
        <taxon>Bacteria</taxon>
        <taxon>Pseudomonadati</taxon>
        <taxon>Pseudomonadota</taxon>
        <taxon>Gammaproteobacteria</taxon>
        <taxon>Cellvibrionales</taxon>
        <taxon>Microbulbiferaceae</taxon>
        <taxon>Microbulbifer</taxon>
    </lineage>
</organism>
<keyword evidence="4" id="KW-0238">DNA-binding</keyword>
<dbReference type="InterPro" id="IPR009057">
    <property type="entry name" value="Homeodomain-like_sf"/>
</dbReference>
<feature type="domain" description="Response regulatory" evidence="8">
    <location>
        <begin position="8"/>
        <end position="124"/>
    </location>
</feature>
<dbReference type="Gene3D" id="3.40.50.300">
    <property type="entry name" value="P-loop containing nucleotide triphosphate hydrolases"/>
    <property type="match status" value="1"/>
</dbReference>
<dbReference type="InterPro" id="IPR025943">
    <property type="entry name" value="Sigma_54_int_dom_ATP-bd_2"/>
</dbReference>
<evidence type="ECO:0000256" key="5">
    <source>
        <dbReference type="ARBA" id="ARBA00023163"/>
    </source>
</evidence>
<keyword evidence="5" id="KW-0804">Transcription</keyword>
<keyword evidence="1" id="KW-0547">Nucleotide-binding</keyword>
<dbReference type="PROSITE" id="PS50045">
    <property type="entry name" value="SIGMA54_INTERACT_4"/>
    <property type="match status" value="1"/>
</dbReference>
<evidence type="ECO:0000256" key="1">
    <source>
        <dbReference type="ARBA" id="ARBA00022741"/>
    </source>
</evidence>